<evidence type="ECO:0000313" key="4">
    <source>
        <dbReference type="Proteomes" id="UP000298652"/>
    </source>
</evidence>
<dbReference type="PANTHER" id="PTHR43874:SF123">
    <property type="entry name" value="TWO-COMPONENT RESPONSE REGULATOR ARR14"/>
    <property type="match status" value="1"/>
</dbReference>
<evidence type="ECO:0000256" key="2">
    <source>
        <dbReference type="SAM" id="MobiDB-lite"/>
    </source>
</evidence>
<feature type="region of interest" description="Disordered" evidence="2">
    <location>
        <begin position="437"/>
        <end position="470"/>
    </location>
</feature>
<dbReference type="EMBL" id="CM016553">
    <property type="protein sequence ID" value="TKW30739.1"/>
    <property type="molecule type" value="Genomic_DNA"/>
</dbReference>
<dbReference type="SUPFAM" id="SSF52172">
    <property type="entry name" value="CheY-like"/>
    <property type="match status" value="1"/>
</dbReference>
<dbReference type="InterPro" id="IPR045279">
    <property type="entry name" value="ARR-like"/>
</dbReference>
<proteinExistence type="predicted"/>
<dbReference type="OMA" id="GNDTAFM"/>
<gene>
    <name evidence="3" type="ORF">SEVIR_2G058000v2</name>
</gene>
<dbReference type="GO" id="GO:0000160">
    <property type="term" value="P:phosphorelay signal transduction system"/>
    <property type="evidence" value="ECO:0007669"/>
    <property type="project" value="UniProtKB-KW"/>
</dbReference>
<feature type="compositionally biased region" description="Low complexity" evidence="2">
    <location>
        <begin position="181"/>
        <end position="202"/>
    </location>
</feature>
<protein>
    <recommendedName>
        <fullName evidence="5">Response regulatory domain-containing protein</fullName>
    </recommendedName>
</protein>
<dbReference type="Gene3D" id="3.40.50.2300">
    <property type="match status" value="1"/>
</dbReference>
<name>A0A4U6VSC5_SETVI</name>
<accession>A0A4U6VSC5</accession>
<dbReference type="Gramene" id="TKW30739">
    <property type="protein sequence ID" value="TKW30739"/>
    <property type="gene ID" value="SEVIR_2G058000v2"/>
</dbReference>
<dbReference type="InterPro" id="IPR011006">
    <property type="entry name" value="CheY-like_superfamily"/>
</dbReference>
<organism evidence="3 4">
    <name type="scientific">Setaria viridis</name>
    <name type="common">Green bristlegrass</name>
    <name type="synonym">Setaria italica subsp. viridis</name>
    <dbReference type="NCBI Taxonomy" id="4556"/>
    <lineage>
        <taxon>Eukaryota</taxon>
        <taxon>Viridiplantae</taxon>
        <taxon>Streptophyta</taxon>
        <taxon>Embryophyta</taxon>
        <taxon>Tracheophyta</taxon>
        <taxon>Spermatophyta</taxon>
        <taxon>Magnoliopsida</taxon>
        <taxon>Liliopsida</taxon>
        <taxon>Poales</taxon>
        <taxon>Poaceae</taxon>
        <taxon>PACMAD clade</taxon>
        <taxon>Panicoideae</taxon>
        <taxon>Panicodae</taxon>
        <taxon>Paniceae</taxon>
        <taxon>Cenchrinae</taxon>
        <taxon>Setaria</taxon>
    </lineage>
</organism>
<feature type="compositionally biased region" description="Basic residues" evidence="2">
    <location>
        <begin position="169"/>
        <end position="180"/>
    </location>
</feature>
<dbReference type="AlphaFoldDB" id="A0A4U6VSC5"/>
<evidence type="ECO:0000313" key="3">
    <source>
        <dbReference type="EMBL" id="TKW30739.1"/>
    </source>
</evidence>
<keyword evidence="1" id="KW-0902">Two-component regulatory system</keyword>
<dbReference type="PANTHER" id="PTHR43874">
    <property type="entry name" value="TWO-COMPONENT RESPONSE REGULATOR"/>
    <property type="match status" value="1"/>
</dbReference>
<feature type="region of interest" description="Disordered" evidence="2">
    <location>
        <begin position="169"/>
        <end position="210"/>
    </location>
</feature>
<dbReference type="GO" id="GO:0009736">
    <property type="term" value="P:cytokinin-activated signaling pathway"/>
    <property type="evidence" value="ECO:0007669"/>
    <property type="project" value="InterPro"/>
</dbReference>
<evidence type="ECO:0008006" key="5">
    <source>
        <dbReference type="Google" id="ProtNLM"/>
    </source>
</evidence>
<reference evidence="3" key="1">
    <citation type="submission" date="2019-03" db="EMBL/GenBank/DDBJ databases">
        <title>WGS assembly of Setaria viridis.</title>
        <authorList>
            <person name="Huang P."/>
            <person name="Jenkins J."/>
            <person name="Grimwood J."/>
            <person name="Barry K."/>
            <person name="Healey A."/>
            <person name="Mamidi S."/>
            <person name="Sreedasyam A."/>
            <person name="Shu S."/>
            <person name="Feldman M."/>
            <person name="Wu J."/>
            <person name="Yu Y."/>
            <person name="Chen C."/>
            <person name="Johnson J."/>
            <person name="Rokhsar D."/>
            <person name="Baxter I."/>
            <person name="Schmutz J."/>
            <person name="Brutnell T."/>
            <person name="Kellogg E."/>
        </authorList>
    </citation>
    <scope>NUCLEOTIDE SEQUENCE [LARGE SCALE GENOMIC DNA]</scope>
</reference>
<evidence type="ECO:0000256" key="1">
    <source>
        <dbReference type="ARBA" id="ARBA00023012"/>
    </source>
</evidence>
<keyword evidence="4" id="KW-1185">Reference proteome</keyword>
<sequence>MNADMVAMFPNGIRALMIDDDTKFLKSATTLLSILNFDVVRCSSVAYALKSLTSGDLEGFDVILVHAANAAACGFDFRAIVETDLLIPVIYFLEEDYEATGDEADELLRTLQAAGSYIIKKPLDIDEVRTRLWTVIAFRKCDLETKASRGGVAGLGVGGKDEDRVHFKVVMKGRGRKRKGSSSSSKHGGSSGKAAAAGGHPSAKGKEKEKVAPALHPVARQQQHPSAHNNVIFGNIAPSSAAAPTMAAAAYEPPQFSQGISNKQQEEDVHPLLMFGPFLYQGPTPPPPPVAQQDMLAPPAAAGDRFTGGMAGGGMTGGAPATAAAEAVAYGNEVNLPFLQPPNLGVEQDGAKEPDMYASMAPPMAPQHVVNNALDDVAMLELMLSDSFNNYSAGSSFVVPEDHQVLGMVSNLNELTTMAGGALGSNNVVSLTAPHQGLSEAPNGGSSNTATFMAPQDPGAARDGDNGDQQQQDVLPQLMFGSFPYLGSPQQDTAAPAAVGDLFAGGMAGGDTAGGSSSAAATEAGAYGNDVSLSFLQPPNIIAEQDGDDELAGLMAMDLSYASMADPHPPMLPQHISDDASGKAKMLDLLFSDDFNDDCNAGSSLVAPDDQAPGMASNLNELTALAGGAFGSRGNDTAFMAPHQLVLDNGINGSLMGSQVQDTGAAMEGDDDAGLTVAMLPSDQYEDDDTSFPLHALLGDLHGPMLEFNDADLDAIPDGGAGTSLVAGEEGGRENGLDNLAGIDIPHDVMQLHDFPFPQPKNKNNARE</sequence>
<dbReference type="Proteomes" id="UP000298652">
    <property type="component" value="Chromosome 2"/>
</dbReference>